<reference evidence="2" key="1">
    <citation type="journal article" date="2019" name="Int. J. Syst. Evol. Microbiol.">
        <title>The Global Catalogue of Microorganisms (GCM) 10K type strain sequencing project: providing services to taxonomists for standard genome sequencing and annotation.</title>
        <authorList>
            <consortium name="The Broad Institute Genomics Platform"/>
            <consortium name="The Broad Institute Genome Sequencing Center for Infectious Disease"/>
            <person name="Wu L."/>
            <person name="Ma J."/>
        </authorList>
    </citation>
    <scope>NUCLEOTIDE SEQUENCE [LARGE SCALE GENOMIC DNA]</scope>
    <source>
        <strain evidence="2">KCTC 52416</strain>
    </source>
</reference>
<evidence type="ECO:0000313" key="2">
    <source>
        <dbReference type="Proteomes" id="UP001595526"/>
    </source>
</evidence>
<evidence type="ECO:0000313" key="1">
    <source>
        <dbReference type="EMBL" id="MFC3199028.1"/>
    </source>
</evidence>
<protein>
    <recommendedName>
        <fullName evidence="3">DUF2383 domain-containing protein</fullName>
    </recommendedName>
</protein>
<name>A0ABV7JRX2_9SPHI</name>
<dbReference type="RefSeq" id="WP_379024251.1">
    <property type="nucleotide sequence ID" value="NZ_JBHRTA010000038.1"/>
</dbReference>
<gene>
    <name evidence="1" type="ORF">ACFOET_15495</name>
</gene>
<dbReference type="InterPro" id="IPR012347">
    <property type="entry name" value="Ferritin-like"/>
</dbReference>
<dbReference type="EMBL" id="JBHRTA010000038">
    <property type="protein sequence ID" value="MFC3199028.1"/>
    <property type="molecule type" value="Genomic_DNA"/>
</dbReference>
<keyword evidence="2" id="KW-1185">Reference proteome</keyword>
<accession>A0ABV7JRX2</accession>
<comment type="caution">
    <text evidence="1">The sequence shown here is derived from an EMBL/GenBank/DDBJ whole genome shotgun (WGS) entry which is preliminary data.</text>
</comment>
<organism evidence="1 2">
    <name type="scientific">Parapedobacter deserti</name>
    <dbReference type="NCBI Taxonomy" id="1912957"/>
    <lineage>
        <taxon>Bacteria</taxon>
        <taxon>Pseudomonadati</taxon>
        <taxon>Bacteroidota</taxon>
        <taxon>Sphingobacteriia</taxon>
        <taxon>Sphingobacteriales</taxon>
        <taxon>Sphingobacteriaceae</taxon>
        <taxon>Parapedobacter</taxon>
    </lineage>
</organism>
<sequence length="161" mass="17877">MENLKITEECLRDLVAFHAERIKGYETMLASLTPDEGHLVALFEAFIKQSAQMKGELLQSGVQWGLMEDEVPLDGQFGLAWSVVKTVFSSRMPSYSLAKCKSGENALLIAYHCVEGTDGLYPPMRSLVNKQKREVIAAREWITHFEGLGSPSVQQELAAVS</sequence>
<evidence type="ECO:0008006" key="3">
    <source>
        <dbReference type="Google" id="ProtNLM"/>
    </source>
</evidence>
<dbReference type="Proteomes" id="UP001595526">
    <property type="component" value="Unassembled WGS sequence"/>
</dbReference>
<proteinExistence type="predicted"/>
<dbReference type="Gene3D" id="1.20.1260.10">
    <property type="match status" value="1"/>
</dbReference>